<protein>
    <recommendedName>
        <fullName evidence="2">Heterokaryon incompatibility domain-containing protein</fullName>
    </recommendedName>
</protein>
<evidence type="ECO:0000256" key="1">
    <source>
        <dbReference type="SAM" id="MobiDB-lite"/>
    </source>
</evidence>
<reference evidence="3 4" key="1">
    <citation type="submission" date="2015-07" db="EMBL/GenBank/DDBJ databases">
        <title>Comparative genomics of the Sigatoka disease complex on banana suggests a link between parallel evolutionary changes in Pseudocercospora fijiensis and Pseudocercospora eumusae and increased virulence on the banana host.</title>
        <authorList>
            <person name="Chang T.-C."/>
            <person name="Salvucci A."/>
            <person name="Crous P.W."/>
            <person name="Stergiopoulos I."/>
        </authorList>
    </citation>
    <scope>NUCLEOTIDE SEQUENCE [LARGE SCALE GENOMIC DNA]</scope>
    <source>
        <strain evidence="3 4">CBS 114824</strain>
    </source>
</reference>
<comment type="caution">
    <text evidence="3">The sequence shown here is derived from an EMBL/GenBank/DDBJ whole genome shotgun (WGS) entry which is preliminary data.</text>
</comment>
<evidence type="ECO:0000259" key="2">
    <source>
        <dbReference type="Pfam" id="PF06985"/>
    </source>
</evidence>
<dbReference type="AlphaFoldDB" id="A0A139GUV6"/>
<dbReference type="EMBL" id="LFZN01000353">
    <property type="protein sequence ID" value="KXS93961.1"/>
    <property type="molecule type" value="Genomic_DNA"/>
</dbReference>
<dbReference type="InterPro" id="IPR010730">
    <property type="entry name" value="HET"/>
</dbReference>
<dbReference type="PANTHER" id="PTHR24148:SF64">
    <property type="entry name" value="HETEROKARYON INCOMPATIBILITY DOMAIN-CONTAINING PROTEIN"/>
    <property type="match status" value="1"/>
</dbReference>
<keyword evidence="4" id="KW-1185">Reference proteome</keyword>
<evidence type="ECO:0000313" key="4">
    <source>
        <dbReference type="Proteomes" id="UP000070133"/>
    </source>
</evidence>
<organism evidence="3 4">
    <name type="scientific">Pseudocercospora eumusae</name>
    <dbReference type="NCBI Taxonomy" id="321146"/>
    <lineage>
        <taxon>Eukaryota</taxon>
        <taxon>Fungi</taxon>
        <taxon>Dikarya</taxon>
        <taxon>Ascomycota</taxon>
        <taxon>Pezizomycotina</taxon>
        <taxon>Dothideomycetes</taxon>
        <taxon>Dothideomycetidae</taxon>
        <taxon>Mycosphaerellales</taxon>
        <taxon>Mycosphaerellaceae</taxon>
        <taxon>Pseudocercospora</taxon>
    </lineage>
</organism>
<proteinExistence type="predicted"/>
<dbReference type="Proteomes" id="UP000070133">
    <property type="component" value="Unassembled WGS sequence"/>
</dbReference>
<dbReference type="PANTHER" id="PTHR24148">
    <property type="entry name" value="ANKYRIN REPEAT DOMAIN-CONTAINING PROTEIN 39 HOMOLOG-RELATED"/>
    <property type="match status" value="1"/>
</dbReference>
<dbReference type="InterPro" id="IPR052895">
    <property type="entry name" value="HetReg/Transcr_Mod"/>
</dbReference>
<sequence>MPELPEPVPARIAPTYTQRKFSTGPGWRRFTDKTGGDGTREMIRRTVAEFDDRYQFQPLPSDCTRLLVVQPPEEDNKDHIKVTLRIVNFDDLGTERAPYEALSYCWGNEDADHSIFVLNDESQDSIPFTQIRKPRKFSVTPNLHAALCHLRKSRRTVILWIDAICMDQEKLDERQEQVSRMAEIYSKADRVLVWLGDGDSRTKNAIKMAKDIVAGNHDTSAVDLYDVSKTEAWSDFVYLTKSSWFSRRWVIQELALAQEATVHCGNDEIHWEDLRDAISIFMDHFDKVRDLFKRDPQYETDYKELTEPECLAARLLVDTINIIRRPHPTRTMPKSFDHVQPLEDLVSELSAFLTSDGRDTIYALRNICKENMSDDPVDVKFLAPDYSKDLLEVYAGFVQWVVDKTGELDILCRNWALPERKVRGLNYPELVVLPSWIRTTSNAPFATRNKPTRARYNADTLVGLPGKSPYKASGNTKARYSFHVDPPLSSSTVHQNVKSAVTTPPIADGESASSPTLNTRKALDTGFDPVNAVPGSAVRRSPRAPVPTINTNKRPANDDSSARTTPKRRKTGTTAPIQHAGASHFPPEERTKRSAYLSVDGVQIGTISWLTDPTTDGVVPERALKKLRGNIRMPDDDHSPVMKDIVDKLWRILCAEKGDHGTNPPTTFERACRSCLRYNTVNGHINLIDLLENAQVDDYVRKFLRRARAVIWNRRFLQVDKFVKKPLPLTEGEMRSSPEPITPSSDTSMSAGSHIPEDSKERYHGLGPSEARLGDIVCVFFGCSVPVVLRPCRTGNNLEYKLVGEAYIYGIMEGKAIPARGVDSEDKTTFKLR</sequence>
<feature type="compositionally biased region" description="Polar residues" evidence="1">
    <location>
        <begin position="742"/>
        <end position="751"/>
    </location>
</feature>
<feature type="domain" description="Heterokaryon incompatibility" evidence="2">
    <location>
        <begin position="99"/>
        <end position="253"/>
    </location>
</feature>
<evidence type="ECO:0000313" key="3">
    <source>
        <dbReference type="EMBL" id="KXS93961.1"/>
    </source>
</evidence>
<dbReference type="OrthoDB" id="3633611at2759"/>
<feature type="region of interest" description="Disordered" evidence="1">
    <location>
        <begin position="503"/>
        <end position="590"/>
    </location>
</feature>
<dbReference type="STRING" id="321146.A0A139GUV6"/>
<name>A0A139GUV6_9PEZI</name>
<dbReference type="Pfam" id="PF26639">
    <property type="entry name" value="Het-6_barrel"/>
    <property type="match status" value="1"/>
</dbReference>
<feature type="region of interest" description="Disordered" evidence="1">
    <location>
        <begin position="730"/>
        <end position="759"/>
    </location>
</feature>
<dbReference type="Pfam" id="PF06985">
    <property type="entry name" value="HET"/>
    <property type="match status" value="1"/>
</dbReference>
<gene>
    <name evidence="3" type="ORF">AC578_8</name>
</gene>
<accession>A0A139GUV6</accession>